<evidence type="ECO:0000256" key="1">
    <source>
        <dbReference type="SAM" id="MobiDB-lite"/>
    </source>
</evidence>
<protein>
    <submittedName>
        <fullName evidence="3">Uncharacterized protein</fullName>
    </submittedName>
</protein>
<gene>
    <name evidence="3" type="primary">LOC108080875</name>
</gene>
<reference evidence="3" key="1">
    <citation type="submission" date="2025-08" db="UniProtKB">
        <authorList>
            <consortium name="RefSeq"/>
        </authorList>
    </citation>
    <scope>IDENTIFICATION</scope>
    <source>
        <strain evidence="3">14028-0561.14</strain>
        <tissue evidence="3">Whole fly</tissue>
    </source>
</reference>
<feature type="compositionally biased region" description="Basic and acidic residues" evidence="1">
    <location>
        <begin position="25"/>
        <end position="36"/>
    </location>
</feature>
<dbReference type="Proteomes" id="UP001652661">
    <property type="component" value="Chromosome 3R"/>
</dbReference>
<proteinExistence type="predicted"/>
<name>A0A6P4IQP6_DROKI</name>
<dbReference type="OrthoDB" id="7867182at2759"/>
<feature type="region of interest" description="Disordered" evidence="1">
    <location>
        <begin position="1"/>
        <end position="36"/>
    </location>
</feature>
<sequence length="164" mass="18302">MGKKYKMKSVANQKKAVPKGGPEIASKEPETAKAKESKVVDSKCIVPKDNPNMVDTKEADKHLEQVAAIAIMPLRLDQHIQGIKAIQKQLLALHQQQVIILDECTNLLQELNAIKPRNDLEVKLVLDTFVEIKDKLSDVFGHFLPAQLDILKQVLGKPNDIKPK</sequence>
<evidence type="ECO:0000313" key="2">
    <source>
        <dbReference type="Proteomes" id="UP001652661"/>
    </source>
</evidence>
<keyword evidence="2" id="KW-1185">Reference proteome</keyword>
<evidence type="ECO:0000313" key="3">
    <source>
        <dbReference type="RefSeq" id="XP_017031267.2"/>
    </source>
</evidence>
<dbReference type="AlphaFoldDB" id="A0A6P4IQP6"/>
<organism evidence="2 3">
    <name type="scientific">Drosophila kikkawai</name>
    <name type="common">Fruit fly</name>
    <dbReference type="NCBI Taxonomy" id="30033"/>
    <lineage>
        <taxon>Eukaryota</taxon>
        <taxon>Metazoa</taxon>
        <taxon>Ecdysozoa</taxon>
        <taxon>Arthropoda</taxon>
        <taxon>Hexapoda</taxon>
        <taxon>Insecta</taxon>
        <taxon>Pterygota</taxon>
        <taxon>Neoptera</taxon>
        <taxon>Endopterygota</taxon>
        <taxon>Diptera</taxon>
        <taxon>Brachycera</taxon>
        <taxon>Muscomorpha</taxon>
        <taxon>Ephydroidea</taxon>
        <taxon>Drosophilidae</taxon>
        <taxon>Drosophila</taxon>
        <taxon>Sophophora</taxon>
    </lineage>
</organism>
<dbReference type="GeneID" id="108080875"/>
<dbReference type="RefSeq" id="XP_017031267.2">
    <property type="nucleotide sequence ID" value="XM_017175778.3"/>
</dbReference>
<accession>A0A6P4IQP6</accession>